<name>A0A9P7K567_9AGAR</name>
<reference evidence="1" key="1">
    <citation type="submission" date="2021-02" db="EMBL/GenBank/DDBJ databases">
        <authorList>
            <person name="Nieuwenhuis M."/>
            <person name="Van De Peppel L.J.J."/>
        </authorList>
    </citation>
    <scope>NUCLEOTIDE SEQUENCE</scope>
    <source>
        <strain evidence="1">D49</strain>
    </source>
</reference>
<evidence type="ECO:0000313" key="2">
    <source>
        <dbReference type="Proteomes" id="UP000717328"/>
    </source>
</evidence>
<dbReference type="AlphaFoldDB" id="A0A9P7K567"/>
<sequence length="72" mass="7970">MAPQKFEINQRVRLIEDVVCASQTATGYGGSIGTIKGCIRSRKHKYCYQVQFPDSVAGMIHGIPESKLEILT</sequence>
<gene>
    <name evidence="1" type="ORF">H0H81_011061</name>
</gene>
<dbReference type="Proteomes" id="UP000717328">
    <property type="component" value="Unassembled WGS sequence"/>
</dbReference>
<keyword evidence="2" id="KW-1185">Reference proteome</keyword>
<proteinExistence type="predicted"/>
<reference evidence="1" key="2">
    <citation type="submission" date="2021-10" db="EMBL/GenBank/DDBJ databases">
        <title>Phylogenomics reveals ancestral predisposition of the termite-cultivated fungus Termitomyces towards a domesticated lifestyle.</title>
        <authorList>
            <person name="Auxier B."/>
            <person name="Grum-Grzhimaylo A."/>
            <person name="Cardenas M.E."/>
            <person name="Lodge J.D."/>
            <person name="Laessoe T."/>
            <person name="Pedersen O."/>
            <person name="Smith M.E."/>
            <person name="Kuyper T.W."/>
            <person name="Franco-Molano E.A."/>
            <person name="Baroni T.J."/>
            <person name="Aanen D.K."/>
        </authorList>
    </citation>
    <scope>NUCLEOTIDE SEQUENCE</scope>
    <source>
        <strain evidence="1">D49</strain>
    </source>
</reference>
<comment type="caution">
    <text evidence="1">The sequence shown here is derived from an EMBL/GenBank/DDBJ whole genome shotgun (WGS) entry which is preliminary data.</text>
</comment>
<protein>
    <submittedName>
        <fullName evidence="1">Uncharacterized protein</fullName>
    </submittedName>
</protein>
<dbReference type="EMBL" id="JABCKI010005750">
    <property type="protein sequence ID" value="KAG5638681.1"/>
    <property type="molecule type" value="Genomic_DNA"/>
</dbReference>
<evidence type="ECO:0000313" key="1">
    <source>
        <dbReference type="EMBL" id="KAG5638681.1"/>
    </source>
</evidence>
<organism evidence="1 2">
    <name type="scientific">Sphagnurus paluster</name>
    <dbReference type="NCBI Taxonomy" id="117069"/>
    <lineage>
        <taxon>Eukaryota</taxon>
        <taxon>Fungi</taxon>
        <taxon>Dikarya</taxon>
        <taxon>Basidiomycota</taxon>
        <taxon>Agaricomycotina</taxon>
        <taxon>Agaricomycetes</taxon>
        <taxon>Agaricomycetidae</taxon>
        <taxon>Agaricales</taxon>
        <taxon>Tricholomatineae</taxon>
        <taxon>Lyophyllaceae</taxon>
        <taxon>Sphagnurus</taxon>
    </lineage>
</organism>
<accession>A0A9P7K567</accession>